<comment type="caution">
    <text evidence="4">The sequence shown here is derived from an EMBL/GenBank/DDBJ whole genome shotgun (WGS) entry which is preliminary data.</text>
</comment>
<organism evidence="4 5">
    <name type="scientific">Tigriopus californicus</name>
    <name type="common">Marine copepod</name>
    <dbReference type="NCBI Taxonomy" id="6832"/>
    <lineage>
        <taxon>Eukaryota</taxon>
        <taxon>Metazoa</taxon>
        <taxon>Ecdysozoa</taxon>
        <taxon>Arthropoda</taxon>
        <taxon>Crustacea</taxon>
        <taxon>Multicrustacea</taxon>
        <taxon>Hexanauplia</taxon>
        <taxon>Copepoda</taxon>
        <taxon>Harpacticoida</taxon>
        <taxon>Harpacticidae</taxon>
        <taxon>Tigriopus</taxon>
    </lineage>
</organism>
<dbReference type="AlphaFoldDB" id="A0A553PHZ9"/>
<dbReference type="STRING" id="6832.A0A553PHZ9"/>
<gene>
    <name evidence="4" type="ORF">TCAL_03484</name>
</gene>
<reference evidence="4 5" key="1">
    <citation type="journal article" date="2018" name="Nat. Ecol. Evol.">
        <title>Genomic signatures of mitonuclear coevolution across populations of Tigriopus californicus.</title>
        <authorList>
            <person name="Barreto F.S."/>
            <person name="Watson E.T."/>
            <person name="Lima T.G."/>
            <person name="Willett C.S."/>
            <person name="Edmands S."/>
            <person name="Li W."/>
            <person name="Burton R.S."/>
        </authorList>
    </citation>
    <scope>NUCLEOTIDE SEQUENCE [LARGE SCALE GENOMIC DNA]</scope>
    <source>
        <strain evidence="4 5">San Diego</strain>
    </source>
</reference>
<dbReference type="Proteomes" id="UP000318571">
    <property type="component" value="Chromosome 5"/>
</dbReference>
<dbReference type="NCBIfam" id="NF041940">
    <property type="entry name" value="choice_anch_X"/>
    <property type="match status" value="1"/>
</dbReference>
<evidence type="ECO:0000313" key="5">
    <source>
        <dbReference type="Proteomes" id="UP000318571"/>
    </source>
</evidence>
<sequence>VLLNETSHGLYELTENQSYIASIEVHLPKSWNQHQCQSRTRKVRFSQFVSNPDISVGTQSLFGSWPSQPWTEQPGACGQSGLRVHIPMRFISTLEPFNAQSDLHTRGQSLLREWCKYRYGVFPESGVLHGGDRMYPHVYNEGNVTLVNAGCEREEPFCPLGKPYNRRAPTKQNLLCHELSAMETILNHEDFKMNVTANHSVPYRSPEISFYLPKSSKYTIVLERTSVMDINGRWTNIKRAFFRFLQHLPLGSEVSIITFGKEATLNLPPTVVTDVNREGLHGRIPRKVLPEDLACVFCAVNMSYNNLRRDSSDRTDSGTVILVTGSPRRPQLLEQLVNVAAGSAVKVFPIIYPGTAYPEIVKLAANAKHYAVPEDEAVSSLTYLSEVLFDILHVAEGLEIQKIHETKHLSYEFAGTFTLEEEMLHHMSVTMSIDDEEKVEFFEITNPSGKKHLFSKFEDGMVVFNHPGLAQSGIWTYHAKLYPTSGLPNDQILVDVVSQSNNAEANPTLLEVFTNIDHMEADVYKTPCIIYARLTQGGQMPVINARITVRVFLPDALPSNVVHLTLRDDGSAYPDITANDGIYSAYFTEFASVPGFYSIEATATHNEGQARTIKQQMGSKPTVLPNSTTVEEDFRNPENCCGSHVEFVETLPTSPFHRQTVGTGFYIKQGISPRTDIAAPSRILDFRVSRIINDSLYVELEWSAPGGDFDKGKADKYEIRCYTNREALTNEQSFKEMGILVHDSFTPKPVAFGQRQTCTVGVPWPNEIFFYAIIASDKTGNQSPISNIISVYIPEKTSSSTELPPQLASDDLNQVNQQPLSEYDEYGSMSNAERERRSQQIKVYIIIGVISGLLLLILLVIFIVLIRVRTKKAEYDADERDTYKAYEPAVPTKSVMLPDVVESKSVTQTAKALSNWLDSLPRSEGSPNTTAHDLSIEGGTLKRPHNNYALSKTNPYRHKVLTNGSFLNLKDCGGSHSSHGDDSSRPTTSTEDSNPGSSQNSESGESRQSILKRSNTTSSSSKVIDTSTARAIIDTYSGNLFTRGSDQYASYRGYSNPPLSSGLFVTTPPTNPALEIDQDSLEPHINQKYPHAIPAPVLNGEPGENLFILPRNSLMRTRTESVV</sequence>
<feature type="transmembrane region" description="Helical" evidence="2">
    <location>
        <begin position="843"/>
        <end position="866"/>
    </location>
</feature>
<dbReference type="Gene3D" id="3.40.50.410">
    <property type="entry name" value="von Willebrand factor, type A domain"/>
    <property type="match status" value="1"/>
</dbReference>
<dbReference type="GO" id="GO:0032991">
    <property type="term" value="C:protein-containing complex"/>
    <property type="evidence" value="ECO:0007669"/>
    <property type="project" value="UniProtKB-ARBA"/>
</dbReference>
<name>A0A553PHZ9_TIGCA</name>
<feature type="domain" description="Calcium-activated chloride channel N-terminal" evidence="3">
    <location>
        <begin position="3"/>
        <end position="124"/>
    </location>
</feature>
<keyword evidence="2" id="KW-0812">Transmembrane</keyword>
<protein>
    <recommendedName>
        <fullName evidence="3">Calcium-activated chloride channel N-terminal domain-containing protein</fullName>
    </recommendedName>
</protein>
<feature type="region of interest" description="Disordered" evidence="1">
    <location>
        <begin position="972"/>
        <end position="1023"/>
    </location>
</feature>
<feature type="compositionally biased region" description="Polar residues" evidence="1">
    <location>
        <begin position="985"/>
        <end position="1023"/>
    </location>
</feature>
<keyword evidence="2" id="KW-0472">Membrane</keyword>
<keyword evidence="5" id="KW-1185">Reference proteome</keyword>
<keyword evidence="2" id="KW-1133">Transmembrane helix</keyword>
<proteinExistence type="predicted"/>
<dbReference type="InterPro" id="IPR036465">
    <property type="entry name" value="vWFA_dom_sf"/>
</dbReference>
<feature type="non-terminal residue" evidence="4">
    <location>
        <position position="1"/>
    </location>
</feature>
<dbReference type="InterPro" id="IPR013642">
    <property type="entry name" value="CLCA_N"/>
</dbReference>
<dbReference type="Pfam" id="PF08434">
    <property type="entry name" value="CLCA"/>
    <property type="match status" value="1"/>
</dbReference>
<dbReference type="OMA" id="YGSCGVQ"/>
<evidence type="ECO:0000259" key="3">
    <source>
        <dbReference type="Pfam" id="PF08434"/>
    </source>
</evidence>
<evidence type="ECO:0000256" key="1">
    <source>
        <dbReference type="SAM" id="MobiDB-lite"/>
    </source>
</evidence>
<feature type="region of interest" description="Disordered" evidence="1">
    <location>
        <begin position="918"/>
        <end position="954"/>
    </location>
</feature>
<evidence type="ECO:0000256" key="2">
    <source>
        <dbReference type="SAM" id="Phobius"/>
    </source>
</evidence>
<evidence type="ECO:0000313" key="4">
    <source>
        <dbReference type="EMBL" id="TRY77311.1"/>
    </source>
</evidence>
<dbReference type="SUPFAM" id="SSF53300">
    <property type="entry name" value="vWA-like"/>
    <property type="match status" value="1"/>
</dbReference>
<dbReference type="EMBL" id="VCGU01000004">
    <property type="protein sequence ID" value="TRY77311.1"/>
    <property type="molecule type" value="Genomic_DNA"/>
</dbReference>
<accession>A0A553PHZ9</accession>